<accession>A0ABR3Y184</accession>
<sequence length="101" mass="11122">MRDVECNSLVPIICSEYLIVLEEPCTAVWIIPPLAAVSGDKQFFFRSSFHSCPSSHPGVLEFVFGNLSCLCPLSTVGSCQKPFGFSLRYNPCSMVAKLRNS</sequence>
<reference evidence="1 2" key="1">
    <citation type="journal article" date="2024" name="Commun. Biol.">
        <title>Comparative genomic analysis of thermophilic fungi reveals convergent evolutionary adaptations and gene losses.</title>
        <authorList>
            <person name="Steindorff A.S."/>
            <person name="Aguilar-Pontes M.V."/>
            <person name="Robinson A.J."/>
            <person name="Andreopoulos B."/>
            <person name="LaButti K."/>
            <person name="Kuo A."/>
            <person name="Mondo S."/>
            <person name="Riley R."/>
            <person name="Otillar R."/>
            <person name="Haridas S."/>
            <person name="Lipzen A."/>
            <person name="Grimwood J."/>
            <person name="Schmutz J."/>
            <person name="Clum A."/>
            <person name="Reid I.D."/>
            <person name="Moisan M.C."/>
            <person name="Butler G."/>
            <person name="Nguyen T.T.M."/>
            <person name="Dewar K."/>
            <person name="Conant G."/>
            <person name="Drula E."/>
            <person name="Henrissat B."/>
            <person name="Hansel C."/>
            <person name="Singer S."/>
            <person name="Hutchinson M.I."/>
            <person name="de Vries R.P."/>
            <person name="Natvig D.O."/>
            <person name="Powell A.J."/>
            <person name="Tsang A."/>
            <person name="Grigoriev I.V."/>
        </authorList>
    </citation>
    <scope>NUCLEOTIDE SEQUENCE [LARGE SCALE GENOMIC DNA]</scope>
    <source>
        <strain evidence="1 2">ATCC 24622</strain>
    </source>
</reference>
<dbReference type="Proteomes" id="UP001586593">
    <property type="component" value="Unassembled WGS sequence"/>
</dbReference>
<evidence type="ECO:0000313" key="1">
    <source>
        <dbReference type="EMBL" id="KAL1882051.1"/>
    </source>
</evidence>
<comment type="caution">
    <text evidence="1">The sequence shown here is derived from an EMBL/GenBank/DDBJ whole genome shotgun (WGS) entry which is preliminary data.</text>
</comment>
<name>A0ABR3Y184_9PEZI</name>
<evidence type="ECO:0000313" key="2">
    <source>
        <dbReference type="Proteomes" id="UP001586593"/>
    </source>
</evidence>
<proteinExistence type="predicted"/>
<dbReference type="EMBL" id="JAZHXJ010000018">
    <property type="protein sequence ID" value="KAL1882051.1"/>
    <property type="molecule type" value="Genomic_DNA"/>
</dbReference>
<organism evidence="1 2">
    <name type="scientific">Phialemonium thermophilum</name>
    <dbReference type="NCBI Taxonomy" id="223376"/>
    <lineage>
        <taxon>Eukaryota</taxon>
        <taxon>Fungi</taxon>
        <taxon>Dikarya</taxon>
        <taxon>Ascomycota</taxon>
        <taxon>Pezizomycotina</taxon>
        <taxon>Sordariomycetes</taxon>
        <taxon>Sordariomycetidae</taxon>
        <taxon>Cephalothecales</taxon>
        <taxon>Cephalothecaceae</taxon>
        <taxon>Phialemonium</taxon>
    </lineage>
</organism>
<protein>
    <submittedName>
        <fullName evidence="1">Uncharacterized protein</fullName>
    </submittedName>
</protein>
<keyword evidence="2" id="KW-1185">Reference proteome</keyword>
<gene>
    <name evidence="1" type="ORF">VTK73DRAFT_2765</name>
</gene>